<dbReference type="Proteomes" id="UP000326289">
    <property type="component" value="Unassembled WGS sequence"/>
</dbReference>
<accession>A0A5N6IUY5</accession>
<sequence length="74" mass="8523">MGELDKMQRFAEMTSCLGFPPKDSVTEARNVQITGTKMVGACMIVFHLRLIMPSAELMYYRKLERLCFHPWPVA</sequence>
<gene>
    <name evidence="1" type="ORF">BDV30DRAFT_215220</name>
</gene>
<evidence type="ECO:0000313" key="2">
    <source>
        <dbReference type="Proteomes" id="UP000326289"/>
    </source>
</evidence>
<protein>
    <submittedName>
        <fullName evidence="1">Uncharacterized protein</fullName>
    </submittedName>
</protein>
<organism evidence="1 2">
    <name type="scientific">Aspergillus minisclerotigenes</name>
    <dbReference type="NCBI Taxonomy" id="656917"/>
    <lineage>
        <taxon>Eukaryota</taxon>
        <taxon>Fungi</taxon>
        <taxon>Dikarya</taxon>
        <taxon>Ascomycota</taxon>
        <taxon>Pezizomycotina</taxon>
        <taxon>Eurotiomycetes</taxon>
        <taxon>Eurotiomycetidae</taxon>
        <taxon>Eurotiales</taxon>
        <taxon>Aspergillaceae</taxon>
        <taxon>Aspergillus</taxon>
        <taxon>Aspergillus subgen. Circumdati</taxon>
    </lineage>
</organism>
<proteinExistence type="predicted"/>
<keyword evidence="2" id="KW-1185">Reference proteome</keyword>
<dbReference type="EMBL" id="ML732831">
    <property type="protein sequence ID" value="KAB8270336.1"/>
    <property type="molecule type" value="Genomic_DNA"/>
</dbReference>
<dbReference type="AlphaFoldDB" id="A0A5N6IUY5"/>
<name>A0A5N6IUY5_9EURO</name>
<evidence type="ECO:0000313" key="1">
    <source>
        <dbReference type="EMBL" id="KAB8270336.1"/>
    </source>
</evidence>
<reference evidence="1 2" key="1">
    <citation type="submission" date="2019-04" db="EMBL/GenBank/DDBJ databases">
        <title>Fungal friends and foes A comparative genomics study of 23 Aspergillus species from section Flavi.</title>
        <authorList>
            <consortium name="DOE Joint Genome Institute"/>
            <person name="Kjaerbolling I."/>
            <person name="Vesth T.C."/>
            <person name="Frisvad J.C."/>
            <person name="Nybo J.L."/>
            <person name="Theobald S."/>
            <person name="Kildgaard S."/>
            <person name="Petersen T.I."/>
            <person name="Kuo A."/>
            <person name="Sato A."/>
            <person name="Lyhne E.K."/>
            <person name="Kogle M.E."/>
            <person name="Wiebenga A."/>
            <person name="Kun R.S."/>
            <person name="Lubbers R.J."/>
            <person name="Makela M.R."/>
            <person name="Barry K."/>
            <person name="Chovatia M."/>
            <person name="Clum A."/>
            <person name="Daum C."/>
            <person name="Haridas S."/>
            <person name="He G."/>
            <person name="LaButti K."/>
            <person name="Lipzen A."/>
            <person name="Mondo S."/>
            <person name="Pangilinan J."/>
            <person name="Riley R."/>
            <person name="Salamov A."/>
            <person name="Simmons B.A."/>
            <person name="Magnuson J.K."/>
            <person name="Henrissat B."/>
            <person name="Mortensen U.H."/>
            <person name="Larsen T.O."/>
            <person name="De vries R.P."/>
            <person name="Grigoriev I.V."/>
            <person name="Machida M."/>
            <person name="Baker S.E."/>
            <person name="Andersen M.R."/>
        </authorList>
    </citation>
    <scope>NUCLEOTIDE SEQUENCE [LARGE SCALE GENOMIC DNA]</scope>
    <source>
        <strain evidence="1 2">CBS 117635</strain>
    </source>
</reference>